<reference evidence="11 12" key="1">
    <citation type="submission" date="2017-07" db="EMBL/GenBank/DDBJ databases">
        <title>Draft whole genome sequences of clinical Proprionibacteriaceae strains.</title>
        <authorList>
            <person name="Bernier A.-M."/>
            <person name="Bernard K."/>
            <person name="Domingo M.-C."/>
        </authorList>
    </citation>
    <scope>NUCLEOTIDE SEQUENCE [LARGE SCALE GENOMIC DNA]</scope>
    <source>
        <strain evidence="10 11">NML 150081</strain>
        <strain evidence="9 12">NML 160184</strain>
    </source>
</reference>
<dbReference type="InterPro" id="IPR051393">
    <property type="entry name" value="ABC_transporter_permease"/>
</dbReference>
<dbReference type="EMBL" id="NMVJ01000001">
    <property type="protein sequence ID" value="OYN92796.1"/>
    <property type="molecule type" value="Genomic_DNA"/>
</dbReference>
<dbReference type="InterPro" id="IPR000515">
    <property type="entry name" value="MetI-like"/>
</dbReference>
<evidence type="ECO:0000256" key="3">
    <source>
        <dbReference type="ARBA" id="ARBA00022475"/>
    </source>
</evidence>
<sequence>MSIAPWLFVLPNMAIFGLFTIYPAIQMFNMSLYESRNGREFSWVGMDNFSRILTSQEFHAVALQTVIFTVCFVGLTTIGSTIGAVLLNDNFKGRGFFRAIVFLPSLLSAVVVGLLWRWILDRGNGMLNTALAALGLPQPGWLIEGDLAMGVIIFVGLWIHTGFYTLIMLAGLQGIDPTVYEAAKVDGATGVQRFFKITWPLLRPTTLVVTILSTISGFQAFDYIWNLTGGGPLGATTLIVQYIYEAGFDTPASYGLASAGGVILFVAVFIFTLINFLVGRRNDAA</sequence>
<accession>A0A255EC33</accession>
<dbReference type="EMBL" id="NMVI01000012">
    <property type="protein sequence ID" value="OYN88481.1"/>
    <property type="molecule type" value="Genomic_DNA"/>
</dbReference>
<organism evidence="10 11">
    <name type="scientific">Parenemella sanctibonifatiensis</name>
    <dbReference type="NCBI Taxonomy" id="2016505"/>
    <lineage>
        <taxon>Bacteria</taxon>
        <taxon>Bacillati</taxon>
        <taxon>Actinomycetota</taxon>
        <taxon>Actinomycetes</taxon>
        <taxon>Propionibacteriales</taxon>
        <taxon>Propionibacteriaceae</taxon>
        <taxon>Parenemella</taxon>
    </lineage>
</organism>
<feature type="transmembrane region" description="Helical" evidence="7">
    <location>
        <begin position="256"/>
        <end position="278"/>
    </location>
</feature>
<feature type="domain" description="ABC transmembrane type-1" evidence="8">
    <location>
        <begin position="62"/>
        <end position="275"/>
    </location>
</feature>
<keyword evidence="6 7" id="KW-0472">Membrane</keyword>
<dbReference type="SUPFAM" id="SSF161098">
    <property type="entry name" value="MetI-like"/>
    <property type="match status" value="1"/>
</dbReference>
<comment type="similarity">
    <text evidence="7">Belongs to the binding-protein-dependent transport system permease family.</text>
</comment>
<dbReference type="CDD" id="cd06261">
    <property type="entry name" value="TM_PBP2"/>
    <property type="match status" value="1"/>
</dbReference>
<dbReference type="Pfam" id="PF00528">
    <property type="entry name" value="BPD_transp_1"/>
    <property type="match status" value="1"/>
</dbReference>
<evidence type="ECO:0000313" key="11">
    <source>
        <dbReference type="Proteomes" id="UP000216300"/>
    </source>
</evidence>
<dbReference type="Proteomes" id="UP000216533">
    <property type="component" value="Unassembled WGS sequence"/>
</dbReference>
<evidence type="ECO:0000256" key="7">
    <source>
        <dbReference type="RuleBase" id="RU363032"/>
    </source>
</evidence>
<dbReference type="Gene3D" id="1.10.3720.10">
    <property type="entry name" value="MetI-like"/>
    <property type="match status" value="1"/>
</dbReference>
<evidence type="ECO:0000256" key="2">
    <source>
        <dbReference type="ARBA" id="ARBA00022448"/>
    </source>
</evidence>
<dbReference type="PANTHER" id="PTHR30193">
    <property type="entry name" value="ABC TRANSPORTER PERMEASE PROTEIN"/>
    <property type="match status" value="1"/>
</dbReference>
<dbReference type="Proteomes" id="UP000216300">
    <property type="component" value="Unassembled WGS sequence"/>
</dbReference>
<protein>
    <submittedName>
        <fullName evidence="10">Sugar ABC transporter permease</fullName>
    </submittedName>
</protein>
<comment type="subcellular location">
    <subcellularLocation>
        <location evidence="1 7">Cell membrane</location>
        <topology evidence="1 7">Multi-pass membrane protein</topology>
    </subcellularLocation>
</comment>
<keyword evidence="3" id="KW-1003">Cell membrane</keyword>
<evidence type="ECO:0000256" key="1">
    <source>
        <dbReference type="ARBA" id="ARBA00004651"/>
    </source>
</evidence>
<keyword evidence="5 7" id="KW-1133">Transmembrane helix</keyword>
<proteinExistence type="inferred from homology"/>
<keyword evidence="11" id="KW-1185">Reference proteome</keyword>
<evidence type="ECO:0000256" key="6">
    <source>
        <dbReference type="ARBA" id="ARBA00023136"/>
    </source>
</evidence>
<comment type="caution">
    <text evidence="10">The sequence shown here is derived from an EMBL/GenBank/DDBJ whole genome shotgun (WGS) entry which is preliminary data.</text>
</comment>
<evidence type="ECO:0000259" key="8">
    <source>
        <dbReference type="PROSITE" id="PS50928"/>
    </source>
</evidence>
<dbReference type="GO" id="GO:0055085">
    <property type="term" value="P:transmembrane transport"/>
    <property type="evidence" value="ECO:0007669"/>
    <property type="project" value="InterPro"/>
</dbReference>
<dbReference type="GO" id="GO:0005886">
    <property type="term" value="C:plasma membrane"/>
    <property type="evidence" value="ECO:0007669"/>
    <property type="project" value="UniProtKB-SubCell"/>
</dbReference>
<evidence type="ECO:0000313" key="10">
    <source>
        <dbReference type="EMBL" id="OYN92796.1"/>
    </source>
</evidence>
<feature type="transmembrane region" description="Helical" evidence="7">
    <location>
        <begin position="61"/>
        <end position="87"/>
    </location>
</feature>
<gene>
    <name evidence="10" type="ORF">CGZ91_02750</name>
    <name evidence="9" type="ORF">CGZ92_04265</name>
</gene>
<evidence type="ECO:0000313" key="12">
    <source>
        <dbReference type="Proteomes" id="UP000216533"/>
    </source>
</evidence>
<feature type="transmembrane region" description="Helical" evidence="7">
    <location>
        <begin position="147"/>
        <end position="167"/>
    </location>
</feature>
<name>A0A255EMR0_9ACTN</name>
<dbReference type="OrthoDB" id="9804439at2"/>
<dbReference type="PANTHER" id="PTHR30193:SF37">
    <property type="entry name" value="INNER MEMBRANE ABC TRANSPORTER PERMEASE PROTEIN YCJO"/>
    <property type="match status" value="1"/>
</dbReference>
<evidence type="ECO:0000256" key="5">
    <source>
        <dbReference type="ARBA" id="ARBA00022989"/>
    </source>
</evidence>
<accession>A0A255EMR0</accession>
<evidence type="ECO:0000313" key="9">
    <source>
        <dbReference type="EMBL" id="OYN88481.1"/>
    </source>
</evidence>
<evidence type="ECO:0000256" key="4">
    <source>
        <dbReference type="ARBA" id="ARBA00022692"/>
    </source>
</evidence>
<dbReference type="InterPro" id="IPR035906">
    <property type="entry name" value="MetI-like_sf"/>
</dbReference>
<keyword evidence="4 7" id="KW-0812">Transmembrane</keyword>
<keyword evidence="2 7" id="KW-0813">Transport</keyword>
<dbReference type="AlphaFoldDB" id="A0A255EMR0"/>
<dbReference type="PROSITE" id="PS50928">
    <property type="entry name" value="ABC_TM1"/>
    <property type="match status" value="1"/>
</dbReference>
<feature type="transmembrane region" description="Helical" evidence="7">
    <location>
        <begin position="7"/>
        <end position="25"/>
    </location>
</feature>
<feature type="transmembrane region" description="Helical" evidence="7">
    <location>
        <begin position="99"/>
        <end position="119"/>
    </location>
</feature>